<dbReference type="PANTHER" id="PTHR10846:SF8">
    <property type="entry name" value="INNER MEMBRANE PROTEIN YRBG"/>
    <property type="match status" value="1"/>
</dbReference>
<comment type="caution">
    <text evidence="7">The sequence shown here is derived from an EMBL/GenBank/DDBJ whole genome shotgun (WGS) entry which is preliminary data.</text>
</comment>
<keyword evidence="4 5" id="KW-0472">Membrane</keyword>
<feature type="transmembrane region" description="Helical" evidence="5">
    <location>
        <begin position="102"/>
        <end position="120"/>
    </location>
</feature>
<dbReference type="Gene3D" id="1.20.1420.30">
    <property type="entry name" value="NCX, central ion-binding region"/>
    <property type="match status" value="1"/>
</dbReference>
<feature type="transmembrane region" description="Helical" evidence="5">
    <location>
        <begin position="234"/>
        <end position="256"/>
    </location>
</feature>
<reference evidence="8" key="1">
    <citation type="submission" date="2017-09" db="EMBL/GenBank/DDBJ databases">
        <title>Depth-based differentiation of microbial function through sediment-hosted aquifers and enrichment of novel symbionts in the deep terrestrial subsurface.</title>
        <authorList>
            <person name="Probst A.J."/>
            <person name="Ladd B."/>
            <person name="Jarett J.K."/>
            <person name="Geller-Mcgrath D.E."/>
            <person name="Sieber C.M.K."/>
            <person name="Emerson J.B."/>
            <person name="Anantharaman K."/>
            <person name="Thomas B.C."/>
            <person name="Malmstrom R."/>
            <person name="Stieglmeier M."/>
            <person name="Klingl A."/>
            <person name="Woyke T."/>
            <person name="Ryan C.M."/>
            <person name="Banfield J.F."/>
        </authorList>
    </citation>
    <scope>NUCLEOTIDE SEQUENCE [LARGE SCALE GENOMIC DNA]</scope>
</reference>
<name>A0A2M7DLX2_9BACT</name>
<feature type="transmembrane region" description="Helical" evidence="5">
    <location>
        <begin position="262"/>
        <end position="281"/>
    </location>
</feature>
<evidence type="ECO:0000256" key="3">
    <source>
        <dbReference type="ARBA" id="ARBA00022989"/>
    </source>
</evidence>
<dbReference type="InterPro" id="IPR004837">
    <property type="entry name" value="NaCa_Exmemb"/>
</dbReference>
<evidence type="ECO:0000256" key="5">
    <source>
        <dbReference type="SAM" id="Phobius"/>
    </source>
</evidence>
<keyword evidence="3 5" id="KW-1133">Transmembrane helix</keyword>
<evidence type="ECO:0000256" key="2">
    <source>
        <dbReference type="ARBA" id="ARBA00022692"/>
    </source>
</evidence>
<comment type="subcellular location">
    <subcellularLocation>
        <location evidence="1">Membrane</location>
        <topology evidence="1">Multi-pass membrane protein</topology>
    </subcellularLocation>
</comment>
<dbReference type="AlphaFoldDB" id="A0A2M7DLX2"/>
<dbReference type="Pfam" id="PF01699">
    <property type="entry name" value="Na_Ca_ex"/>
    <property type="match status" value="2"/>
</dbReference>
<dbReference type="GO" id="GO:0008273">
    <property type="term" value="F:calcium, potassium:sodium antiporter activity"/>
    <property type="evidence" value="ECO:0007669"/>
    <property type="project" value="TreeGrafter"/>
</dbReference>
<dbReference type="Proteomes" id="UP000228896">
    <property type="component" value="Unassembled WGS sequence"/>
</dbReference>
<evidence type="ECO:0000256" key="4">
    <source>
        <dbReference type="ARBA" id="ARBA00023136"/>
    </source>
</evidence>
<evidence type="ECO:0000259" key="6">
    <source>
        <dbReference type="Pfam" id="PF01699"/>
    </source>
</evidence>
<feature type="transmembrane region" description="Helical" evidence="5">
    <location>
        <begin position="167"/>
        <end position="185"/>
    </location>
</feature>
<dbReference type="InterPro" id="IPR004481">
    <property type="entry name" value="K/Na/Ca-exchanger"/>
</dbReference>
<organism evidence="7 8">
    <name type="scientific">Candidatus Falkowbacteria bacterium CG02_land_8_20_14_3_00_36_14</name>
    <dbReference type="NCBI Taxonomy" id="1974560"/>
    <lineage>
        <taxon>Bacteria</taxon>
        <taxon>Candidatus Falkowiibacteriota</taxon>
    </lineage>
</organism>
<feature type="domain" description="Sodium/calcium exchanger membrane region" evidence="6">
    <location>
        <begin position="7"/>
        <end position="144"/>
    </location>
</feature>
<feature type="transmembrane region" description="Helical" evidence="5">
    <location>
        <begin position="37"/>
        <end position="59"/>
    </location>
</feature>
<evidence type="ECO:0000313" key="7">
    <source>
        <dbReference type="EMBL" id="PIV50790.1"/>
    </source>
</evidence>
<dbReference type="EMBL" id="PETS01000105">
    <property type="protein sequence ID" value="PIV50790.1"/>
    <property type="molecule type" value="Genomic_DNA"/>
</dbReference>
<protein>
    <recommendedName>
        <fullName evidence="6">Sodium/calcium exchanger membrane region domain-containing protein</fullName>
    </recommendedName>
</protein>
<dbReference type="InterPro" id="IPR044880">
    <property type="entry name" value="NCX_ion-bd_dom_sf"/>
</dbReference>
<evidence type="ECO:0000256" key="1">
    <source>
        <dbReference type="ARBA" id="ARBA00004141"/>
    </source>
</evidence>
<keyword evidence="2 5" id="KW-0812">Transmembrane</keyword>
<dbReference type="GO" id="GO:0005886">
    <property type="term" value="C:plasma membrane"/>
    <property type="evidence" value="ECO:0007669"/>
    <property type="project" value="TreeGrafter"/>
</dbReference>
<proteinExistence type="predicted"/>
<feature type="transmembrane region" description="Helical" evidence="5">
    <location>
        <begin position="191"/>
        <end position="213"/>
    </location>
</feature>
<feature type="domain" description="Sodium/calcium exchanger membrane region" evidence="6">
    <location>
        <begin position="166"/>
        <end position="307"/>
    </location>
</feature>
<feature type="transmembrane region" description="Helical" evidence="5">
    <location>
        <begin position="293"/>
        <end position="312"/>
    </location>
</feature>
<dbReference type="PANTHER" id="PTHR10846">
    <property type="entry name" value="SODIUM/POTASSIUM/CALCIUM EXCHANGER"/>
    <property type="match status" value="1"/>
</dbReference>
<gene>
    <name evidence="7" type="ORF">COS18_04115</name>
</gene>
<feature type="transmembrane region" description="Helical" evidence="5">
    <location>
        <begin position="6"/>
        <end position="25"/>
    </location>
</feature>
<feature type="transmembrane region" description="Helical" evidence="5">
    <location>
        <begin position="71"/>
        <end position="90"/>
    </location>
</feature>
<dbReference type="GO" id="GO:0005262">
    <property type="term" value="F:calcium channel activity"/>
    <property type="evidence" value="ECO:0007669"/>
    <property type="project" value="TreeGrafter"/>
</dbReference>
<dbReference type="GO" id="GO:0006874">
    <property type="term" value="P:intracellular calcium ion homeostasis"/>
    <property type="evidence" value="ECO:0007669"/>
    <property type="project" value="TreeGrafter"/>
</dbReference>
<feature type="transmembrane region" description="Helical" evidence="5">
    <location>
        <begin position="126"/>
        <end position="146"/>
    </location>
</feature>
<accession>A0A2M7DLX2</accession>
<sequence length="314" mass="34251">MPMLLDLLTLLFLFIALGWSANFAVKNIKYLGAVLKIRLFVFGILLGLITSLPELSLGINATIDNATALSVGNLLGGIIVMLGLILGASLLLNRKIVTDGRLASLIPTVLVIFSPVLLGVDGRYGFFDGLAMIGLYAGLIFYLYRLNHFGDHKHIEITDSNRVSKSIILVVVGIIGILIASHWIVAITLDLLNYIQISQLVIGLVVFSIGTNLPEISIAITSRRKKSSELSLSHLLSSSFTNVLVLGILALIRPIIFDTNSAFWIVALFLGIILILFTYFYHSGKKMDRREGAILLAGYILFITVNICFGSFGK</sequence>
<evidence type="ECO:0000313" key="8">
    <source>
        <dbReference type="Proteomes" id="UP000228896"/>
    </source>
</evidence>